<sequence>MSGGDLTKLIIKCYKDETFQDEIKELEYTALLNPDKYSQIFKTEYKKEQGSGSSNTAPKFTRSPPPDLDLELLFDRTGVIAHYGKDENGDASEYVYKDYGTGISKDIEDFKKTVYAYNGDSHKPNYLWILWGDLNFQGVLTEMSFEYKLFRSDGTPLRAIAKVKFISVIEDNKRAAAENNSSPDLTHYRTAKAGDTLPLMTYDIYGDSKYYLEVAKANNIINFRTLQAGQKVFFPPIKKTS</sequence>
<proteinExistence type="predicted"/>
<evidence type="ECO:0000313" key="2">
    <source>
        <dbReference type="EMBL" id="MFD0861705.1"/>
    </source>
</evidence>
<dbReference type="Pfam" id="PF19266">
    <property type="entry name" value="CIS_tube"/>
    <property type="match status" value="1"/>
</dbReference>
<feature type="domain" description="LysM" evidence="1">
    <location>
        <begin position="187"/>
        <end position="234"/>
    </location>
</feature>
<dbReference type="CDD" id="cd00118">
    <property type="entry name" value="LysM"/>
    <property type="match status" value="1"/>
</dbReference>
<name>A0ABW3CX35_9FLAO</name>
<reference evidence="3" key="1">
    <citation type="journal article" date="2019" name="Int. J. Syst. Evol. Microbiol.">
        <title>The Global Catalogue of Microorganisms (GCM) 10K type strain sequencing project: providing services to taxonomists for standard genome sequencing and annotation.</title>
        <authorList>
            <consortium name="The Broad Institute Genomics Platform"/>
            <consortium name="The Broad Institute Genome Sequencing Center for Infectious Disease"/>
            <person name="Wu L."/>
            <person name="Ma J."/>
        </authorList>
    </citation>
    <scope>NUCLEOTIDE SEQUENCE [LARGE SCALE GENOMIC DNA]</scope>
    <source>
        <strain evidence="3">CCUG 62952</strain>
    </source>
</reference>
<dbReference type="InterPro" id="IPR018392">
    <property type="entry name" value="LysM"/>
</dbReference>
<dbReference type="InterPro" id="IPR045361">
    <property type="entry name" value="CIS_tube_prot_N"/>
</dbReference>
<protein>
    <submittedName>
        <fullName evidence="2">LysM peptidoglycan-binding domain-containing protein</fullName>
    </submittedName>
</protein>
<dbReference type="PROSITE" id="PS51782">
    <property type="entry name" value="LYSM"/>
    <property type="match status" value="1"/>
</dbReference>
<comment type="caution">
    <text evidence="2">The sequence shown here is derived from an EMBL/GenBank/DDBJ whole genome shotgun (WGS) entry which is preliminary data.</text>
</comment>
<keyword evidence="3" id="KW-1185">Reference proteome</keyword>
<evidence type="ECO:0000313" key="3">
    <source>
        <dbReference type="Proteomes" id="UP001596978"/>
    </source>
</evidence>
<dbReference type="RefSeq" id="WP_386405222.1">
    <property type="nucleotide sequence ID" value="NZ_JBHTJH010000004.1"/>
</dbReference>
<evidence type="ECO:0000259" key="1">
    <source>
        <dbReference type="PROSITE" id="PS51782"/>
    </source>
</evidence>
<gene>
    <name evidence="2" type="ORF">ACFQ1M_05770</name>
</gene>
<dbReference type="Proteomes" id="UP001596978">
    <property type="component" value="Unassembled WGS sequence"/>
</dbReference>
<organism evidence="2 3">
    <name type="scientific">Sungkyunkwania multivorans</name>
    <dbReference type="NCBI Taxonomy" id="1173618"/>
    <lineage>
        <taxon>Bacteria</taxon>
        <taxon>Pseudomonadati</taxon>
        <taxon>Bacteroidota</taxon>
        <taxon>Flavobacteriia</taxon>
        <taxon>Flavobacteriales</taxon>
        <taxon>Flavobacteriaceae</taxon>
        <taxon>Sungkyunkwania</taxon>
    </lineage>
</organism>
<dbReference type="EMBL" id="JBHTJH010000004">
    <property type="protein sequence ID" value="MFD0861705.1"/>
    <property type="molecule type" value="Genomic_DNA"/>
</dbReference>
<accession>A0ABW3CX35</accession>